<evidence type="ECO:0000259" key="3">
    <source>
        <dbReference type="SMART" id="SM00093"/>
    </source>
</evidence>
<dbReference type="Proteomes" id="UP000287547">
    <property type="component" value="Unassembled WGS sequence"/>
</dbReference>
<name>A0A428Z9K0_KIBAR</name>
<feature type="chain" id="PRO_5019544719" evidence="2">
    <location>
        <begin position="24"/>
        <end position="404"/>
    </location>
</feature>
<dbReference type="PROSITE" id="PS00284">
    <property type="entry name" value="SERPIN"/>
    <property type="match status" value="1"/>
</dbReference>
<evidence type="ECO:0000256" key="2">
    <source>
        <dbReference type="SAM" id="SignalP"/>
    </source>
</evidence>
<dbReference type="InterPro" id="IPR042185">
    <property type="entry name" value="Serpin_sf_2"/>
</dbReference>
<dbReference type="InterPro" id="IPR023796">
    <property type="entry name" value="Serpin_dom"/>
</dbReference>
<sequence length="404" mass="42654">MAVSTRLSALGLILLVTACGAGAEAPAEPLPPAIPVAQQVSADVAELVAAMDTFGLDLLTSPTLADKPNLVLSPASASLALQMVGAGASGETAAQMKKVLHLPEGVQPRMPAFDLTDLKVANTVWAQQGLVLKPGFTGTLRDQFGAAMNEADFKTDWDGARARINKTVEDQTAGKIPDLFPAKSITPLTRVVLTNALYLKAAWAREFPRDKTKNEPFTRSDGSTVSVPMMRNEPFKEPKAPLGYAEGPGYQVVTLPYRGGKLAFTVIIPSSTEALRAKGIATVLSEVQPADVQLAMPKFTVRSAMDLKKTLETAGMPLAFSSAADFSGITQQEPLRLDSVQHKTFVQVDEEGTEAAAATGVDVQVVSAPVVRTVTVDRPFIFVITDTATGAPLFLGRVNDPTAG</sequence>
<comment type="similarity">
    <text evidence="1">Belongs to the serpin family.</text>
</comment>
<dbReference type="PROSITE" id="PS51257">
    <property type="entry name" value="PROKAR_LIPOPROTEIN"/>
    <property type="match status" value="1"/>
</dbReference>
<dbReference type="GO" id="GO:0004867">
    <property type="term" value="F:serine-type endopeptidase inhibitor activity"/>
    <property type="evidence" value="ECO:0007669"/>
    <property type="project" value="InterPro"/>
</dbReference>
<dbReference type="Gene3D" id="3.30.497.10">
    <property type="entry name" value="Antithrombin, subunit I, domain 2"/>
    <property type="match status" value="1"/>
</dbReference>
<dbReference type="SMART" id="SM00093">
    <property type="entry name" value="SERPIN"/>
    <property type="match status" value="1"/>
</dbReference>
<evidence type="ECO:0000256" key="1">
    <source>
        <dbReference type="RuleBase" id="RU000411"/>
    </source>
</evidence>
<dbReference type="InterPro" id="IPR036186">
    <property type="entry name" value="Serpin_sf"/>
</dbReference>
<dbReference type="PANTHER" id="PTHR11461:SF211">
    <property type="entry name" value="GH10112P-RELATED"/>
    <property type="match status" value="1"/>
</dbReference>
<dbReference type="InterPro" id="IPR000215">
    <property type="entry name" value="Serpin_fam"/>
</dbReference>
<dbReference type="OrthoDB" id="9764871at2"/>
<evidence type="ECO:0000313" key="5">
    <source>
        <dbReference type="Proteomes" id="UP000287547"/>
    </source>
</evidence>
<dbReference type="SUPFAM" id="SSF56574">
    <property type="entry name" value="Serpins"/>
    <property type="match status" value="1"/>
</dbReference>
<dbReference type="InterPro" id="IPR042178">
    <property type="entry name" value="Serpin_sf_1"/>
</dbReference>
<feature type="signal peptide" evidence="2">
    <location>
        <begin position="1"/>
        <end position="23"/>
    </location>
</feature>
<dbReference type="GO" id="GO:0005615">
    <property type="term" value="C:extracellular space"/>
    <property type="evidence" value="ECO:0007669"/>
    <property type="project" value="InterPro"/>
</dbReference>
<keyword evidence="2" id="KW-0732">Signal</keyword>
<proteinExistence type="inferred from homology"/>
<dbReference type="EMBL" id="QHKI01000015">
    <property type="protein sequence ID" value="RSM84739.1"/>
    <property type="molecule type" value="Genomic_DNA"/>
</dbReference>
<protein>
    <submittedName>
        <fullName evidence="4">Serpin family protein</fullName>
    </submittedName>
</protein>
<reference evidence="4 5" key="1">
    <citation type="submission" date="2018-05" db="EMBL/GenBank/DDBJ databases">
        <title>Evolution of GPA BGCs.</title>
        <authorList>
            <person name="Waglechner N."/>
            <person name="Wright G.D."/>
        </authorList>
    </citation>
    <scope>NUCLEOTIDE SEQUENCE [LARGE SCALE GENOMIC DNA]</scope>
    <source>
        <strain evidence="4 5">A82846</strain>
    </source>
</reference>
<dbReference type="CDD" id="cd19590">
    <property type="entry name" value="serpin_thermopin-like"/>
    <property type="match status" value="1"/>
</dbReference>
<organism evidence="4 5">
    <name type="scientific">Kibdelosporangium aridum</name>
    <dbReference type="NCBI Taxonomy" id="2030"/>
    <lineage>
        <taxon>Bacteria</taxon>
        <taxon>Bacillati</taxon>
        <taxon>Actinomycetota</taxon>
        <taxon>Actinomycetes</taxon>
        <taxon>Pseudonocardiales</taxon>
        <taxon>Pseudonocardiaceae</taxon>
        <taxon>Kibdelosporangium</taxon>
    </lineage>
</organism>
<dbReference type="RefSeq" id="WP_037266453.1">
    <property type="nucleotide sequence ID" value="NZ_QHKI01000015.1"/>
</dbReference>
<dbReference type="Gene3D" id="2.30.39.10">
    <property type="entry name" value="Alpha-1-antitrypsin, domain 1"/>
    <property type="match status" value="1"/>
</dbReference>
<dbReference type="PANTHER" id="PTHR11461">
    <property type="entry name" value="SERINE PROTEASE INHIBITOR, SERPIN"/>
    <property type="match status" value="1"/>
</dbReference>
<dbReference type="AlphaFoldDB" id="A0A428Z9K0"/>
<feature type="domain" description="Serpin" evidence="3">
    <location>
        <begin position="56"/>
        <end position="401"/>
    </location>
</feature>
<dbReference type="Pfam" id="PF00079">
    <property type="entry name" value="Serpin"/>
    <property type="match status" value="1"/>
</dbReference>
<accession>A0A428Z9K0</accession>
<evidence type="ECO:0000313" key="4">
    <source>
        <dbReference type="EMBL" id="RSM84739.1"/>
    </source>
</evidence>
<gene>
    <name evidence="4" type="ORF">DMH04_19870</name>
</gene>
<comment type="caution">
    <text evidence="4">The sequence shown here is derived from an EMBL/GenBank/DDBJ whole genome shotgun (WGS) entry which is preliminary data.</text>
</comment>
<dbReference type="InterPro" id="IPR023795">
    <property type="entry name" value="Serpin_CS"/>
</dbReference>